<dbReference type="Pfam" id="PF20429">
    <property type="entry name" value="Tab2-like_C"/>
    <property type="match status" value="1"/>
</dbReference>
<gene>
    <name evidence="3" type="ORF">QQ91_0006660</name>
</gene>
<dbReference type="InterPro" id="IPR046760">
    <property type="entry name" value="Tab2-like_N"/>
</dbReference>
<evidence type="ECO:0000313" key="4">
    <source>
        <dbReference type="Proteomes" id="UP000031561"/>
    </source>
</evidence>
<evidence type="ECO:0000259" key="2">
    <source>
        <dbReference type="Pfam" id="PF20429"/>
    </source>
</evidence>
<dbReference type="Pfam" id="PF06485">
    <property type="entry name" value="Tab2-like_N"/>
    <property type="match status" value="1"/>
</dbReference>
<comment type="caution">
    <text evidence="3">The sequence shown here is derived from an EMBL/GenBank/DDBJ whole genome shotgun (WGS) entry which is preliminary data.</text>
</comment>
<name>A0ABD4T1U9_9CYAN</name>
<evidence type="ECO:0000259" key="1">
    <source>
        <dbReference type="Pfam" id="PF06485"/>
    </source>
</evidence>
<proteinExistence type="predicted"/>
<dbReference type="InterPro" id="IPR046761">
    <property type="entry name" value="Tab2-like_C"/>
</dbReference>
<reference evidence="3 4" key="1">
    <citation type="journal article" date="2015" name="Genome Announc.">
        <title>Draft Genome Sequence of Filamentous Marine Cyanobacterium Lyngbya confervoides Strain BDU141951.</title>
        <authorList>
            <person name="Chandrababunaidu M.M."/>
            <person name="Sen D."/>
            <person name="Tripathy S."/>
        </authorList>
    </citation>
    <scope>NUCLEOTIDE SEQUENCE [LARGE SCALE GENOMIC DNA]</scope>
    <source>
        <strain evidence="3 4">BDU141951</strain>
    </source>
</reference>
<evidence type="ECO:0000313" key="3">
    <source>
        <dbReference type="EMBL" id="MCM1982504.1"/>
    </source>
</evidence>
<keyword evidence="4" id="KW-1185">Reference proteome</keyword>
<sequence length="287" mass="32515">MSVSWELDFYSRPILDDNEKKLWELLICSEDRTFEFSRYCQGSQANARWLASAILEALDSCYEGGQLASGSLPDQVRYFRRPMSTIISRACDSARLTAQPSRRTFALYEWLQERFQSVYPQHPGYQPLMPAPASFEPATPQPLPPVLVGEGWQFVTLQKRDLENLQDWSIAFQAQLPPELARLDEQVLIPGLVIYSKRAVPLAGWMNGFELAAIAYELDPKPQLLLETGISERWLLARMTNAQQQQEAIAFEEAKQAAANLHFIAVQSGPESQEFAGFWVLQALSLV</sequence>
<feature type="domain" description="RNA-binding protein Tab2/Atab2 C-terminal" evidence="2">
    <location>
        <begin position="132"/>
        <end position="282"/>
    </location>
</feature>
<dbReference type="InterPro" id="IPR009472">
    <property type="entry name" value="Tab2-like"/>
</dbReference>
<dbReference type="Proteomes" id="UP000031561">
    <property type="component" value="Unassembled WGS sequence"/>
</dbReference>
<dbReference type="PANTHER" id="PTHR34556">
    <property type="match status" value="1"/>
</dbReference>
<dbReference type="AlphaFoldDB" id="A0ABD4T1U9"/>
<organism evidence="3 4">
    <name type="scientific">Lyngbya confervoides BDU141951</name>
    <dbReference type="NCBI Taxonomy" id="1574623"/>
    <lineage>
        <taxon>Bacteria</taxon>
        <taxon>Bacillati</taxon>
        <taxon>Cyanobacteriota</taxon>
        <taxon>Cyanophyceae</taxon>
        <taxon>Oscillatoriophycideae</taxon>
        <taxon>Oscillatoriales</taxon>
        <taxon>Microcoleaceae</taxon>
        <taxon>Lyngbya</taxon>
    </lineage>
</organism>
<accession>A0ABD4T1U9</accession>
<dbReference type="EMBL" id="JTHE03000041">
    <property type="protein sequence ID" value="MCM1982504.1"/>
    <property type="molecule type" value="Genomic_DNA"/>
</dbReference>
<dbReference type="PANTHER" id="PTHR34556:SF2">
    <property type="entry name" value="PROTEIN TAB2 HOMOLOG, CHLOROPLASTIC"/>
    <property type="match status" value="1"/>
</dbReference>
<protein>
    <submittedName>
        <fullName evidence="3">Tab2/Atab2 family RNA-binding protein</fullName>
    </submittedName>
</protein>
<feature type="domain" description="RNA-binding protein Tab2-like N-terminal" evidence="1">
    <location>
        <begin position="5"/>
        <end position="114"/>
    </location>
</feature>
<dbReference type="RefSeq" id="WP_166281297.1">
    <property type="nucleotide sequence ID" value="NZ_JTHE03000041.1"/>
</dbReference>